<evidence type="ECO:0000313" key="1">
    <source>
        <dbReference type="EMBL" id="OUJ04208.1"/>
    </source>
</evidence>
<protein>
    <submittedName>
        <fullName evidence="1">Uncharacterized protein</fullName>
    </submittedName>
</protein>
<gene>
    <name evidence="1" type="ORF">HK14_14035</name>
</gene>
<dbReference type="Proteomes" id="UP000196086">
    <property type="component" value="Unassembled WGS sequence"/>
</dbReference>
<evidence type="ECO:0000313" key="2">
    <source>
        <dbReference type="Proteomes" id="UP000196086"/>
    </source>
</evidence>
<organism evidence="1 2">
    <name type="scientific">Acetobacter cibinongensis</name>
    <dbReference type="NCBI Taxonomy" id="146475"/>
    <lineage>
        <taxon>Bacteria</taxon>
        <taxon>Pseudomonadati</taxon>
        <taxon>Pseudomonadota</taxon>
        <taxon>Alphaproteobacteria</taxon>
        <taxon>Acetobacterales</taxon>
        <taxon>Acetobacteraceae</taxon>
        <taxon>Acetobacter</taxon>
    </lineage>
</organism>
<dbReference type="RefSeq" id="WP_086650425.1">
    <property type="nucleotide sequence ID" value="NZ_JOMQ01000007.1"/>
</dbReference>
<accession>A0A1Z5YXY7</accession>
<dbReference type="EMBL" id="JOMQ01000007">
    <property type="protein sequence ID" value="OUJ04208.1"/>
    <property type="molecule type" value="Genomic_DNA"/>
</dbReference>
<proteinExistence type="predicted"/>
<sequence>MPRYLTKAPAAAPLAVLHCLTTIDDYGSRHHLVAQCPYVRSAGVLDTPLHRALLRTAHGAPPHECEKDQIQGRAGRVLVRWP</sequence>
<dbReference type="AlphaFoldDB" id="A0A1Z5YXY7"/>
<comment type="caution">
    <text evidence="1">The sequence shown here is derived from an EMBL/GenBank/DDBJ whole genome shotgun (WGS) entry which is preliminary data.</text>
</comment>
<reference evidence="1 2" key="1">
    <citation type="submission" date="2014-06" db="EMBL/GenBank/DDBJ databases">
        <authorList>
            <person name="Ju J."/>
            <person name="Zhang J."/>
        </authorList>
    </citation>
    <scope>NUCLEOTIDE SEQUENCE [LARGE SCALE GENOMIC DNA]</scope>
    <source>
        <strain evidence="1 2">DsW_47</strain>
    </source>
</reference>
<name>A0A1Z5YXY7_9PROT</name>